<feature type="domain" description="Arginyl tRNA synthetase N-terminal" evidence="12">
    <location>
        <begin position="3"/>
        <end position="91"/>
    </location>
</feature>
<dbReference type="SMART" id="SM00836">
    <property type="entry name" value="DALR_1"/>
    <property type="match status" value="1"/>
</dbReference>
<evidence type="ECO:0000256" key="10">
    <source>
        <dbReference type="RuleBase" id="RU363038"/>
    </source>
</evidence>
<dbReference type="PROSITE" id="PS00178">
    <property type="entry name" value="AA_TRNA_LIGASE_I"/>
    <property type="match status" value="1"/>
</dbReference>
<evidence type="ECO:0000256" key="6">
    <source>
        <dbReference type="ARBA" id="ARBA00022917"/>
    </source>
</evidence>
<keyword evidence="7 9" id="KW-0030">Aminoacyl-tRNA synthetase</keyword>
<dbReference type="SUPFAM" id="SSF55190">
    <property type="entry name" value="Arginyl-tRNA synthetase (ArgRS), N-terminal 'additional' domain"/>
    <property type="match status" value="1"/>
</dbReference>
<dbReference type="Gene3D" id="3.30.1360.70">
    <property type="entry name" value="Arginyl tRNA synthetase N-terminal domain"/>
    <property type="match status" value="1"/>
</dbReference>
<keyword evidence="3 9" id="KW-0436">Ligase</keyword>
<dbReference type="InterPro" id="IPR008909">
    <property type="entry name" value="DALR_anticod-bd"/>
</dbReference>
<name>A0A1H6K857_9ACTN</name>
<evidence type="ECO:0000256" key="3">
    <source>
        <dbReference type="ARBA" id="ARBA00022598"/>
    </source>
</evidence>
<comment type="subunit">
    <text evidence="9">Monomer.</text>
</comment>
<comment type="caution">
    <text evidence="13">The sequence shown here is derived from an EMBL/GenBank/DDBJ whole genome shotgun (WGS) entry which is preliminary data.</text>
</comment>
<comment type="similarity">
    <text evidence="1 9 10">Belongs to the class-I aminoacyl-tRNA synthetase family.</text>
</comment>
<organism evidence="13 14">
    <name type="scientific">Parafannyhessea umbonata</name>
    <dbReference type="NCBI Taxonomy" id="604330"/>
    <lineage>
        <taxon>Bacteria</taxon>
        <taxon>Bacillati</taxon>
        <taxon>Actinomycetota</taxon>
        <taxon>Coriobacteriia</taxon>
        <taxon>Coriobacteriales</taxon>
        <taxon>Atopobiaceae</taxon>
        <taxon>Parafannyhessea</taxon>
    </lineage>
</organism>
<feature type="short sequence motif" description="'HIGH' region" evidence="9">
    <location>
        <begin position="128"/>
        <end position="138"/>
    </location>
</feature>
<dbReference type="InterPro" id="IPR036695">
    <property type="entry name" value="Arg-tRNA-synth_N_sf"/>
</dbReference>
<dbReference type="SMART" id="SM01016">
    <property type="entry name" value="Arg_tRNA_synt_N"/>
    <property type="match status" value="1"/>
</dbReference>
<dbReference type="PANTHER" id="PTHR11956">
    <property type="entry name" value="ARGINYL-TRNA SYNTHETASE"/>
    <property type="match status" value="1"/>
</dbReference>
<comment type="subcellular location">
    <subcellularLocation>
        <location evidence="9">Cytoplasm</location>
    </subcellularLocation>
</comment>
<evidence type="ECO:0000256" key="5">
    <source>
        <dbReference type="ARBA" id="ARBA00022840"/>
    </source>
</evidence>
<dbReference type="InterPro" id="IPR001412">
    <property type="entry name" value="aa-tRNA-synth_I_CS"/>
</dbReference>
<evidence type="ECO:0000256" key="1">
    <source>
        <dbReference type="ARBA" id="ARBA00005594"/>
    </source>
</evidence>
<evidence type="ECO:0000259" key="12">
    <source>
        <dbReference type="SMART" id="SM01016"/>
    </source>
</evidence>
<dbReference type="PANTHER" id="PTHR11956:SF5">
    <property type="entry name" value="ARGININE--TRNA LIGASE, CYTOPLASMIC"/>
    <property type="match status" value="1"/>
</dbReference>
<accession>A0A1H6K857</accession>
<dbReference type="InterPro" id="IPR014729">
    <property type="entry name" value="Rossmann-like_a/b/a_fold"/>
</dbReference>
<dbReference type="EC" id="6.1.1.19" evidence="9"/>
<dbReference type="Proteomes" id="UP000199135">
    <property type="component" value="Unassembled WGS sequence"/>
</dbReference>
<evidence type="ECO:0000313" key="14">
    <source>
        <dbReference type="Proteomes" id="UP000199135"/>
    </source>
</evidence>
<dbReference type="CDD" id="cd00671">
    <property type="entry name" value="ArgRS_core"/>
    <property type="match status" value="1"/>
</dbReference>
<dbReference type="HAMAP" id="MF_00123">
    <property type="entry name" value="Arg_tRNA_synth"/>
    <property type="match status" value="1"/>
</dbReference>
<sequence>MPETIEELVKQAIAAAQSAGTLPEFEIEDCGIERPADTTNGDWSSTVAMRSARLAHMAPAKIAQAIVDNLPSDPSVAKVEVAGPGFINFYMSTSANNDVFREVRQKGDDWGRVNVGNGLRTQVEFVSANPTGPLHVGHGRWAALGDSLCNVLEFANFDIQREYYINDHGSQMDVFGRSVAMRYLQLGQIASEKGIDIDAAAQVLVEDRGNFVEDDADEHPETHPYMDAFNEALGGNSYGGDYIVDIAKEFWAHDGDKWMEADQQERDDEFRERSYRYMLARIKKTCDQSRCVFDEWRSERSFYVKDENGMSMVDRAFDTLRKEGYVYDDEEGVVWFKSTAFGDDKDRVLIKHNGEYTYFASDVAYCLDKFDRVDYEINIWGADHHGYIKRVQSVAEAFGYPGKYEILLGQFVNLLRNGEPVRMSKRKGTMISFQELLDEVGTDATRYTLISRSSNQTIDFDIEAVKQKSNANPVYYVQYAHARICSILRRAAGVTEDEALEMGMDAVAAKAIGEDYDLSLLTDPTEAALARKLSEFPDLIAGAARDRAPFRLTHFCEELAAAYHGFYAACQVLPSEGRPVDAGLSKARLAACDAVRINLEVALKLIGVTAPDVM</sequence>
<proteinExistence type="inferred from homology"/>
<dbReference type="EMBL" id="FNWT01000013">
    <property type="protein sequence ID" value="SEH68635.1"/>
    <property type="molecule type" value="Genomic_DNA"/>
</dbReference>
<dbReference type="PRINTS" id="PR01038">
    <property type="entry name" value="TRNASYNTHARG"/>
</dbReference>
<evidence type="ECO:0000256" key="9">
    <source>
        <dbReference type="HAMAP-Rule" id="MF_00123"/>
    </source>
</evidence>
<dbReference type="InterPro" id="IPR009080">
    <property type="entry name" value="tRNAsynth_Ia_anticodon-bd"/>
</dbReference>
<dbReference type="RefSeq" id="WP_078686891.1">
    <property type="nucleotide sequence ID" value="NZ_FNWT01000013.1"/>
</dbReference>
<dbReference type="Pfam" id="PF03485">
    <property type="entry name" value="Arg_tRNA_synt_N"/>
    <property type="match status" value="1"/>
</dbReference>
<dbReference type="InterPro" id="IPR035684">
    <property type="entry name" value="ArgRS_core"/>
</dbReference>
<keyword evidence="6 9" id="KW-0648">Protein biosynthesis</keyword>
<keyword evidence="4 9" id="KW-0547">Nucleotide-binding</keyword>
<feature type="domain" description="DALR anticodon binding" evidence="11">
    <location>
        <begin position="477"/>
        <end position="614"/>
    </location>
</feature>
<evidence type="ECO:0000256" key="4">
    <source>
        <dbReference type="ARBA" id="ARBA00022741"/>
    </source>
</evidence>
<gene>
    <name evidence="9" type="primary">argS</name>
    <name evidence="13" type="ORF">SAMN05216447_11312</name>
</gene>
<dbReference type="InterPro" id="IPR001278">
    <property type="entry name" value="Arg-tRNA-ligase"/>
</dbReference>
<comment type="catalytic activity">
    <reaction evidence="8 9">
        <text>tRNA(Arg) + L-arginine + ATP = L-arginyl-tRNA(Arg) + AMP + diphosphate</text>
        <dbReference type="Rhea" id="RHEA:20301"/>
        <dbReference type="Rhea" id="RHEA-COMP:9658"/>
        <dbReference type="Rhea" id="RHEA-COMP:9673"/>
        <dbReference type="ChEBI" id="CHEBI:30616"/>
        <dbReference type="ChEBI" id="CHEBI:32682"/>
        <dbReference type="ChEBI" id="CHEBI:33019"/>
        <dbReference type="ChEBI" id="CHEBI:78442"/>
        <dbReference type="ChEBI" id="CHEBI:78513"/>
        <dbReference type="ChEBI" id="CHEBI:456215"/>
        <dbReference type="EC" id="6.1.1.19"/>
    </reaction>
</comment>
<evidence type="ECO:0000259" key="11">
    <source>
        <dbReference type="SMART" id="SM00836"/>
    </source>
</evidence>
<dbReference type="Pfam" id="PF05746">
    <property type="entry name" value="DALR_1"/>
    <property type="match status" value="1"/>
</dbReference>
<dbReference type="NCBIfam" id="TIGR00456">
    <property type="entry name" value="argS"/>
    <property type="match status" value="1"/>
</dbReference>
<evidence type="ECO:0000256" key="7">
    <source>
        <dbReference type="ARBA" id="ARBA00023146"/>
    </source>
</evidence>
<dbReference type="SUPFAM" id="SSF47323">
    <property type="entry name" value="Anticodon-binding domain of a subclass of class I aminoacyl-tRNA synthetases"/>
    <property type="match status" value="1"/>
</dbReference>
<protein>
    <recommendedName>
        <fullName evidence="9">Arginine--tRNA ligase</fullName>
        <ecNumber evidence="9">6.1.1.19</ecNumber>
    </recommendedName>
    <alternativeName>
        <fullName evidence="9">Arginyl-tRNA synthetase</fullName>
        <shortName evidence="9">ArgRS</shortName>
    </alternativeName>
</protein>
<dbReference type="Gene3D" id="3.40.50.620">
    <property type="entry name" value="HUPs"/>
    <property type="match status" value="1"/>
</dbReference>
<evidence type="ECO:0000256" key="2">
    <source>
        <dbReference type="ARBA" id="ARBA00022490"/>
    </source>
</evidence>
<evidence type="ECO:0000256" key="8">
    <source>
        <dbReference type="ARBA" id="ARBA00049339"/>
    </source>
</evidence>
<dbReference type="Gene3D" id="1.10.730.10">
    <property type="entry name" value="Isoleucyl-tRNA Synthetase, Domain 1"/>
    <property type="match status" value="1"/>
</dbReference>
<keyword evidence="14" id="KW-1185">Reference proteome</keyword>
<dbReference type="Pfam" id="PF00750">
    <property type="entry name" value="tRNA-synt_1d"/>
    <property type="match status" value="2"/>
</dbReference>
<evidence type="ECO:0000313" key="13">
    <source>
        <dbReference type="EMBL" id="SEH68635.1"/>
    </source>
</evidence>
<dbReference type="InterPro" id="IPR005148">
    <property type="entry name" value="Arg-tRNA-synth_N"/>
</dbReference>
<keyword evidence="2 9" id="KW-0963">Cytoplasm</keyword>
<keyword evidence="5 9" id="KW-0067">ATP-binding</keyword>
<reference evidence="13 14" key="1">
    <citation type="submission" date="2016-10" db="EMBL/GenBank/DDBJ databases">
        <authorList>
            <person name="Varghese N."/>
            <person name="Submissions S."/>
        </authorList>
    </citation>
    <scope>NUCLEOTIDE SEQUENCE [LARGE SCALE GENOMIC DNA]</scope>
    <source>
        <strain evidence="13 14">WCP15</strain>
    </source>
</reference>
<dbReference type="SUPFAM" id="SSF52374">
    <property type="entry name" value="Nucleotidylyl transferase"/>
    <property type="match status" value="1"/>
</dbReference>